<evidence type="ECO:0000256" key="6">
    <source>
        <dbReference type="ARBA" id="ARBA00023157"/>
    </source>
</evidence>
<organism evidence="13">
    <name type="scientific">Nicotiana attenuata</name>
    <name type="common">Coyote tobacco</name>
    <dbReference type="NCBI Taxonomy" id="49451"/>
    <lineage>
        <taxon>Eukaryota</taxon>
        <taxon>Viridiplantae</taxon>
        <taxon>Streptophyta</taxon>
        <taxon>Embryophyta</taxon>
        <taxon>Tracheophyta</taxon>
        <taxon>Spermatophyta</taxon>
        <taxon>Magnoliopsida</taxon>
        <taxon>eudicotyledons</taxon>
        <taxon>Gunneridae</taxon>
        <taxon>Pentapetalae</taxon>
        <taxon>asterids</taxon>
        <taxon>lamiids</taxon>
        <taxon>Solanales</taxon>
        <taxon>Solanaceae</taxon>
        <taxon>Nicotianoideae</taxon>
        <taxon>Nicotianeae</taxon>
        <taxon>Nicotiana</taxon>
    </lineage>
</organism>
<sequence length="224" mass="23993">MDFCCLTIILVIVGLIFPFGSSFDPSPFQDFCIAVSDSKSAVFVNGKFCKDPKLATADDFFLSGLNVSGNPLPGMGSAVNVVDVNRLGGLNTLGISILRADFSPFGLIPPHTHPRGTEIIVVLEGTLYVGFLAPDTVNPLKTRSFTKILNPGDVFVFPQGLIHFQYNVGHTNATVFGALNSQNPGLIVVASEVFGSNPPLVEDVLSKAFQLDKKMVEQLQGLFS</sequence>
<dbReference type="FunFam" id="2.60.120.10:FF:000005">
    <property type="entry name" value="Germin-like protein subfamily 1 member 8"/>
    <property type="match status" value="1"/>
</dbReference>
<feature type="chain" id="PRO_5010424897" description="Germin-like protein" evidence="11">
    <location>
        <begin position="23"/>
        <end position="224"/>
    </location>
</feature>
<keyword evidence="5 8" id="KW-0479">Metal-binding</keyword>
<evidence type="ECO:0000256" key="4">
    <source>
        <dbReference type="ARBA" id="ARBA00022525"/>
    </source>
</evidence>
<dbReference type="OrthoDB" id="1921208at2759"/>
<keyword evidence="6 10" id="KW-1015">Disulfide bond</keyword>
<dbReference type="InterPro" id="IPR019780">
    <property type="entry name" value="Germin_Mn-BS"/>
</dbReference>
<feature type="signal peptide" evidence="11">
    <location>
        <begin position="1"/>
        <end position="22"/>
    </location>
</feature>
<dbReference type="SMR" id="A0A0K0K5A7"/>
<dbReference type="InterPro" id="IPR001929">
    <property type="entry name" value="Germin"/>
</dbReference>
<dbReference type="EMBL" id="JX871363">
    <property type="protein sequence ID" value="AGI92935.1"/>
    <property type="molecule type" value="mRNA"/>
</dbReference>
<gene>
    <name evidence="13" type="primary">NEC1c</name>
    <name evidence="14" type="ORF">A4A49_08731</name>
</gene>
<feature type="binding site" evidence="8">
    <location>
        <position position="113"/>
    </location>
    <ligand>
        <name>oxalate</name>
        <dbReference type="ChEBI" id="CHEBI:30623"/>
    </ligand>
</feature>
<feature type="disulfide bond" evidence="10">
    <location>
        <begin position="32"/>
        <end position="49"/>
    </location>
</feature>
<evidence type="ECO:0000256" key="10">
    <source>
        <dbReference type="PIRSR" id="PIRSR601929-3"/>
    </source>
</evidence>
<dbReference type="SUPFAM" id="SSF51182">
    <property type="entry name" value="RmlC-like cupins"/>
    <property type="match status" value="1"/>
</dbReference>
<keyword evidence="15" id="KW-1185">Reference proteome</keyword>
<feature type="binding site" evidence="8">
    <location>
        <position position="118"/>
    </location>
    <ligand>
        <name>oxalate</name>
        <dbReference type="ChEBI" id="CHEBI:30623"/>
    </ligand>
</feature>
<evidence type="ECO:0000256" key="5">
    <source>
        <dbReference type="ARBA" id="ARBA00022723"/>
    </source>
</evidence>
<reference evidence="14 15" key="2">
    <citation type="submission" date="2016-11" db="EMBL/GenBank/DDBJ databases">
        <title>The genome of Nicotiana attenuata.</title>
        <authorList>
            <person name="Xu S."/>
            <person name="Brockmoeller T."/>
            <person name="Gaquerel E."/>
            <person name="Navarro A."/>
            <person name="Kuhl H."/>
            <person name="Gase K."/>
            <person name="Ling Z."/>
            <person name="Zhou W."/>
            <person name="Kreitzer C."/>
            <person name="Stanke M."/>
            <person name="Tang H."/>
            <person name="Lyons E."/>
            <person name="Pandey P."/>
            <person name="Pandey S.P."/>
            <person name="Timmermann B."/>
            <person name="Baldwin I.T."/>
        </authorList>
    </citation>
    <scope>NUCLEOTIDE SEQUENCE [LARGE SCALE GENOMIC DNA]</scope>
    <source>
        <strain evidence="15">cv. UT</strain>
        <strain evidence="14">UT</strain>
        <tissue evidence="14">Leaves</tissue>
    </source>
</reference>
<dbReference type="Pfam" id="PF00190">
    <property type="entry name" value="Cupin_1"/>
    <property type="match status" value="1"/>
</dbReference>
<evidence type="ECO:0000259" key="12">
    <source>
        <dbReference type="SMART" id="SM00835"/>
    </source>
</evidence>
<dbReference type="OMA" id="FQYNIGD"/>
<protein>
    <recommendedName>
        <fullName evidence="11">Germin-like protein</fullName>
    </recommendedName>
</protein>
<dbReference type="KEGG" id="nau:109231261"/>
<dbReference type="AlphaFoldDB" id="A0A0K0K5A7"/>
<evidence type="ECO:0000313" key="13">
    <source>
        <dbReference type="EMBL" id="AGI92935.1"/>
    </source>
</evidence>
<dbReference type="CDD" id="cd02241">
    <property type="entry name" value="cupin_OxOx"/>
    <property type="match status" value="1"/>
</dbReference>
<keyword evidence="4 11" id="KW-0964">Secreted</keyword>
<evidence type="ECO:0000256" key="7">
    <source>
        <dbReference type="ARBA" id="ARBA00023211"/>
    </source>
</evidence>
<feature type="binding site" evidence="9">
    <location>
        <position position="113"/>
    </location>
    <ligand>
        <name>Mn(2+)</name>
        <dbReference type="ChEBI" id="CHEBI:29035"/>
    </ligand>
</feature>
<reference evidence="13" key="1">
    <citation type="submission" date="2012-09" db="EMBL/GenBank/DDBJ databases">
        <authorList>
            <person name="Gruening B.A."/>
            <person name="Erxleben A."/>
            <person name="Flemming S."/>
            <person name="Lucas X."/>
            <person name="Doering K."/>
            <person name="Weitnauer G."/>
            <person name="Bechthold A."/>
            <person name="Guenther S."/>
        </authorList>
    </citation>
    <scope>NUCLEOTIDE SEQUENCE</scope>
</reference>
<feature type="domain" description="Cupin type-1" evidence="12">
    <location>
        <begin position="63"/>
        <end position="217"/>
    </location>
</feature>
<dbReference type="SMART" id="SM00835">
    <property type="entry name" value="Cupin_1"/>
    <property type="match status" value="1"/>
</dbReference>
<evidence type="ECO:0000313" key="15">
    <source>
        <dbReference type="Proteomes" id="UP000187609"/>
    </source>
</evidence>
<dbReference type="PROSITE" id="PS00725">
    <property type="entry name" value="GERMIN"/>
    <property type="match status" value="1"/>
</dbReference>
<keyword evidence="7 8" id="KW-0464">Manganese</keyword>
<keyword evidence="3 11" id="KW-0052">Apoplast</keyword>
<evidence type="ECO:0000256" key="1">
    <source>
        <dbReference type="ARBA" id="ARBA00004271"/>
    </source>
</evidence>
<feature type="binding site" evidence="9">
    <location>
        <position position="118"/>
    </location>
    <ligand>
        <name>Mn(2+)</name>
        <dbReference type="ChEBI" id="CHEBI:29035"/>
    </ligand>
</feature>
<evidence type="ECO:0000256" key="3">
    <source>
        <dbReference type="ARBA" id="ARBA00022523"/>
    </source>
</evidence>
<evidence type="ECO:0000256" key="2">
    <source>
        <dbReference type="ARBA" id="ARBA00007456"/>
    </source>
</evidence>
<evidence type="ECO:0000256" key="9">
    <source>
        <dbReference type="PIRSR" id="PIRSR601929-2"/>
    </source>
</evidence>
<dbReference type="GO" id="GO:0048046">
    <property type="term" value="C:apoplast"/>
    <property type="evidence" value="ECO:0007669"/>
    <property type="project" value="UniProtKB-SubCell"/>
</dbReference>
<proteinExistence type="evidence at transcript level"/>
<dbReference type="Gene3D" id="2.60.120.10">
    <property type="entry name" value="Jelly Rolls"/>
    <property type="match status" value="1"/>
</dbReference>
<dbReference type="GeneID" id="109231261"/>
<dbReference type="PRINTS" id="PR00325">
    <property type="entry name" value="GERMIN"/>
</dbReference>
<dbReference type="PANTHER" id="PTHR31238">
    <property type="entry name" value="GERMIN-LIKE PROTEIN SUBFAMILY 3 MEMBER 3"/>
    <property type="match status" value="1"/>
</dbReference>
<dbReference type="InterPro" id="IPR014710">
    <property type="entry name" value="RmlC-like_jellyroll"/>
</dbReference>
<evidence type="ECO:0000256" key="11">
    <source>
        <dbReference type="RuleBase" id="RU366015"/>
    </source>
</evidence>
<dbReference type="Gramene" id="OIS99670">
    <property type="protein sequence ID" value="OIS99670"/>
    <property type="gene ID" value="A4A49_08731"/>
</dbReference>
<evidence type="ECO:0000313" key="14">
    <source>
        <dbReference type="EMBL" id="OIS99670.1"/>
    </source>
</evidence>
<evidence type="ECO:0000256" key="8">
    <source>
        <dbReference type="PIRSR" id="PIRSR601929-1"/>
    </source>
</evidence>
<feature type="binding site" evidence="9">
    <location>
        <position position="163"/>
    </location>
    <ligand>
        <name>Mn(2+)</name>
        <dbReference type="ChEBI" id="CHEBI:29035"/>
    </ligand>
</feature>
<comment type="similarity">
    <text evidence="2 11">Belongs to the germin family.</text>
</comment>
<dbReference type="InterPro" id="IPR006045">
    <property type="entry name" value="Cupin_1"/>
</dbReference>
<comment type="subcellular location">
    <subcellularLocation>
        <location evidence="1 11">Secreted</location>
        <location evidence="1 11">Extracellular space</location>
        <location evidence="1 11">Apoplast</location>
    </subcellularLocation>
</comment>
<keyword evidence="11" id="KW-0732">Signal</keyword>
<dbReference type="Proteomes" id="UP000187609">
    <property type="component" value="Unassembled WGS sequence"/>
</dbReference>
<dbReference type="GO" id="GO:0030145">
    <property type="term" value="F:manganese ion binding"/>
    <property type="evidence" value="ECO:0007669"/>
    <property type="project" value="UniProtKB-UniRule"/>
</dbReference>
<name>A0A0K0K5A7_NICAT</name>
<accession>A0A0K0K5A7</accession>
<dbReference type="InterPro" id="IPR011051">
    <property type="entry name" value="RmlC_Cupin_sf"/>
</dbReference>
<feature type="binding site" evidence="9">
    <location>
        <position position="111"/>
    </location>
    <ligand>
        <name>Mn(2+)</name>
        <dbReference type="ChEBI" id="CHEBI:29035"/>
    </ligand>
</feature>
<dbReference type="EMBL" id="MJEQ01037190">
    <property type="protein sequence ID" value="OIS99670.1"/>
    <property type="molecule type" value="Genomic_DNA"/>
</dbReference>